<evidence type="ECO:0000259" key="19">
    <source>
        <dbReference type="Pfam" id="PF13614"/>
    </source>
</evidence>
<dbReference type="RefSeq" id="WP_204680304.1">
    <property type="nucleotide sequence ID" value="NZ_BSNR01000011.1"/>
</dbReference>
<dbReference type="PANTHER" id="PTHR32309">
    <property type="entry name" value="TYROSINE-PROTEIN KINASE"/>
    <property type="match status" value="1"/>
</dbReference>
<dbReference type="InterPro" id="IPR050445">
    <property type="entry name" value="Bact_polysacc_biosynth/exp"/>
</dbReference>
<evidence type="ECO:0000256" key="6">
    <source>
        <dbReference type="ARBA" id="ARBA00022519"/>
    </source>
</evidence>
<dbReference type="InterPro" id="IPR003856">
    <property type="entry name" value="LPS_length_determ_N"/>
</dbReference>
<dbReference type="Pfam" id="PF13807">
    <property type="entry name" value="GNVR"/>
    <property type="match status" value="1"/>
</dbReference>
<dbReference type="Pfam" id="PF23607">
    <property type="entry name" value="WZC_N"/>
    <property type="match status" value="1"/>
</dbReference>
<dbReference type="Proteomes" id="UP001430149">
    <property type="component" value="Unassembled WGS sequence"/>
</dbReference>
<dbReference type="GO" id="GO:0004715">
    <property type="term" value="F:non-membrane spanning protein tyrosine kinase activity"/>
    <property type="evidence" value="ECO:0007669"/>
    <property type="project" value="UniProtKB-EC"/>
</dbReference>
<dbReference type="Gene3D" id="3.40.50.300">
    <property type="entry name" value="P-loop containing nucleotide triphosphate hydrolases"/>
    <property type="match status" value="1"/>
</dbReference>
<evidence type="ECO:0000259" key="18">
    <source>
        <dbReference type="Pfam" id="PF02706"/>
    </source>
</evidence>
<evidence type="ECO:0000256" key="15">
    <source>
        <dbReference type="ARBA" id="ARBA00051245"/>
    </source>
</evidence>
<protein>
    <recommendedName>
        <fullName evidence="4">non-specific protein-tyrosine kinase</fullName>
        <ecNumber evidence="4">2.7.10.2</ecNumber>
    </recommendedName>
</protein>
<comment type="caution">
    <text evidence="21">The sequence shown here is derived from an EMBL/GenBank/DDBJ whole genome shotgun (WGS) entry which is preliminary data.</text>
</comment>
<evidence type="ECO:0000256" key="16">
    <source>
        <dbReference type="SAM" id="Coils"/>
    </source>
</evidence>
<evidence type="ECO:0000256" key="3">
    <source>
        <dbReference type="ARBA" id="ARBA00008883"/>
    </source>
</evidence>
<keyword evidence="6" id="KW-0997">Cell inner membrane</keyword>
<dbReference type="CDD" id="cd05387">
    <property type="entry name" value="BY-kinase"/>
    <property type="match status" value="1"/>
</dbReference>
<dbReference type="EC" id="2.7.10.2" evidence="4"/>
<feature type="coiled-coil region" evidence="16">
    <location>
        <begin position="274"/>
        <end position="308"/>
    </location>
</feature>
<keyword evidence="22" id="KW-1185">Reference proteome</keyword>
<keyword evidence="8 17" id="KW-0812">Transmembrane</keyword>
<feature type="transmembrane region" description="Helical" evidence="17">
    <location>
        <begin position="31"/>
        <end position="49"/>
    </location>
</feature>
<dbReference type="Pfam" id="PF13614">
    <property type="entry name" value="AAA_31"/>
    <property type="match status" value="1"/>
</dbReference>
<dbReference type="InterPro" id="IPR025669">
    <property type="entry name" value="AAA_dom"/>
</dbReference>
<keyword evidence="12 17" id="KW-1133">Transmembrane helix</keyword>
<keyword evidence="13 17" id="KW-0472">Membrane</keyword>
<dbReference type="EMBL" id="JADIKE010000029">
    <property type="protein sequence ID" value="MBM7124773.1"/>
    <property type="molecule type" value="Genomic_DNA"/>
</dbReference>
<comment type="catalytic activity">
    <reaction evidence="15">
        <text>L-tyrosyl-[protein] + ATP = O-phospho-L-tyrosyl-[protein] + ADP + H(+)</text>
        <dbReference type="Rhea" id="RHEA:10596"/>
        <dbReference type="Rhea" id="RHEA-COMP:10136"/>
        <dbReference type="Rhea" id="RHEA-COMP:20101"/>
        <dbReference type="ChEBI" id="CHEBI:15378"/>
        <dbReference type="ChEBI" id="CHEBI:30616"/>
        <dbReference type="ChEBI" id="CHEBI:46858"/>
        <dbReference type="ChEBI" id="CHEBI:61978"/>
        <dbReference type="ChEBI" id="CHEBI:456216"/>
        <dbReference type="EC" id="2.7.10.2"/>
    </reaction>
</comment>
<evidence type="ECO:0000256" key="1">
    <source>
        <dbReference type="ARBA" id="ARBA00004429"/>
    </source>
</evidence>
<evidence type="ECO:0000256" key="2">
    <source>
        <dbReference type="ARBA" id="ARBA00007316"/>
    </source>
</evidence>
<keyword evidence="14" id="KW-0829">Tyrosine-protein kinase</keyword>
<keyword evidence="7 21" id="KW-0808">Transferase</keyword>
<keyword evidence="9" id="KW-0547">Nucleotide-binding</keyword>
<evidence type="ECO:0000256" key="17">
    <source>
        <dbReference type="SAM" id="Phobius"/>
    </source>
</evidence>
<feature type="domain" description="Tyrosine-protein kinase G-rich" evidence="20">
    <location>
        <begin position="386"/>
        <end position="466"/>
    </location>
</feature>
<evidence type="ECO:0000256" key="4">
    <source>
        <dbReference type="ARBA" id="ARBA00011903"/>
    </source>
</evidence>
<evidence type="ECO:0000256" key="11">
    <source>
        <dbReference type="ARBA" id="ARBA00022840"/>
    </source>
</evidence>
<feature type="domain" description="AAA" evidence="19">
    <location>
        <begin position="548"/>
        <end position="675"/>
    </location>
</feature>
<keyword evidence="10" id="KW-0418">Kinase</keyword>
<evidence type="ECO:0000256" key="8">
    <source>
        <dbReference type="ARBA" id="ARBA00022692"/>
    </source>
</evidence>
<evidence type="ECO:0000256" key="7">
    <source>
        <dbReference type="ARBA" id="ARBA00022679"/>
    </source>
</evidence>
<accession>A0ABS2K0L0</accession>
<name>A0ABS2K0L0_9GAMM</name>
<evidence type="ECO:0000313" key="21">
    <source>
        <dbReference type="EMBL" id="MBM7124773.1"/>
    </source>
</evidence>
<keyword evidence="5" id="KW-1003">Cell membrane</keyword>
<dbReference type="NCBIfam" id="TIGR01007">
    <property type="entry name" value="eps_fam"/>
    <property type="match status" value="1"/>
</dbReference>
<evidence type="ECO:0000256" key="13">
    <source>
        <dbReference type="ARBA" id="ARBA00023136"/>
    </source>
</evidence>
<dbReference type="InterPro" id="IPR027417">
    <property type="entry name" value="P-loop_NTPase"/>
</dbReference>
<comment type="similarity">
    <text evidence="2">Belongs to the CpsD/CapB family.</text>
</comment>
<comment type="similarity">
    <text evidence="3">Belongs to the etk/wzc family.</text>
</comment>
<proteinExistence type="inferred from homology"/>
<dbReference type="PANTHER" id="PTHR32309:SF13">
    <property type="entry name" value="FERRIC ENTEROBACTIN TRANSPORT PROTEIN FEPE"/>
    <property type="match status" value="1"/>
</dbReference>
<organism evidence="21 22">
    <name type="scientific">Dyella flava</name>
    <dbReference type="NCBI Taxonomy" id="1920170"/>
    <lineage>
        <taxon>Bacteria</taxon>
        <taxon>Pseudomonadati</taxon>
        <taxon>Pseudomonadota</taxon>
        <taxon>Gammaproteobacteria</taxon>
        <taxon>Lysobacterales</taxon>
        <taxon>Rhodanobacteraceae</taxon>
        <taxon>Dyella</taxon>
    </lineage>
</organism>
<evidence type="ECO:0000256" key="5">
    <source>
        <dbReference type="ARBA" id="ARBA00022475"/>
    </source>
</evidence>
<dbReference type="InterPro" id="IPR005702">
    <property type="entry name" value="Wzc-like_C"/>
</dbReference>
<evidence type="ECO:0000313" key="22">
    <source>
        <dbReference type="Proteomes" id="UP001430149"/>
    </source>
</evidence>
<comment type="subcellular location">
    <subcellularLocation>
        <location evidence="1">Cell inner membrane</location>
        <topology evidence="1">Multi-pass membrane protein</topology>
    </subcellularLocation>
</comment>
<gene>
    <name evidence="21" type="ORF">ISP19_05220</name>
</gene>
<keyword evidence="11" id="KW-0067">ATP-binding</keyword>
<dbReference type="Pfam" id="PF02706">
    <property type="entry name" value="Wzz"/>
    <property type="match status" value="1"/>
</dbReference>
<sequence length="748" mass="80660">MKTHARAAGDASFGSINLFAVLDMLWRSRALVVKTVGSIFALGVLYAWLATPIYESSLLVQIEDNSDSASTQLLGDLSSFLGAKSSDQAEMQILGSRDVLGSAVDRTRYYIQAEPARFPLIGRWIADGSRSLSQPGLLGYGGYAWGNESIDVARFDMPDVFYDDTFTLITLGGGRYSLRSPHMPKAYIGQIGDTAQIQTDAGDVVLNVKAINANPGTRFRLYRHSRQLTISELQQRITIVDKAKDAGVISVALQSSRPQQVTALVKAVGDAYVLQNSEQKSLQAEKSLTFLEQQLPGMKQDLRHAENALLAYRNSHGVIDLSEEAKLQLGEVVDRQTRVSLLQQERQAKQLQFMPAHPDMLAIDAQIALLKQQIQGIDAQLKHLPNTEQDVVRLTREVKVNNDLYVAMLNSVQQLRLLRAGKVGNVRIVDHAEVPEQPVKPRRALVIGGSLLLGLLAGIGAALMRDLWRGSVTDPQEIEHALGAVVLATIPLSKGQLRRERLRLRAGAVNRLPVAISQPKEPAVEGMRSLSVAVQLLGLDARNNIVLITSPTQGVGKSFITANLGVLLAKAGKRVLLVDADLRKGVLHRSFQLDEGPGLSSVLRAEVTFADAVQPTSQPGLSVLTSGARRANSTELLQTAALDKCLADAAANYDIVLLDSAPVLPVADTLWLAQSAGTVYVAARYGLTSEGELIATRARLARAGVDIQGVVLNGVQASLQGARYGQYGYGTYGDDLAGNDMEGNGAPT</sequence>
<reference evidence="21" key="1">
    <citation type="submission" date="2020-10" db="EMBL/GenBank/DDBJ databases">
        <title>Phylogeny of dyella-like bacteria.</title>
        <authorList>
            <person name="Fu J."/>
        </authorList>
    </citation>
    <scope>NUCLEOTIDE SEQUENCE</scope>
    <source>
        <strain evidence="21">DHOC52</strain>
    </source>
</reference>
<evidence type="ECO:0000256" key="10">
    <source>
        <dbReference type="ARBA" id="ARBA00022777"/>
    </source>
</evidence>
<feature type="domain" description="Polysaccharide chain length determinant N-terminal" evidence="18">
    <location>
        <begin position="15"/>
        <end position="105"/>
    </location>
</feature>
<evidence type="ECO:0000256" key="12">
    <source>
        <dbReference type="ARBA" id="ARBA00022989"/>
    </source>
</evidence>
<keyword evidence="16" id="KW-0175">Coiled coil</keyword>
<dbReference type="SUPFAM" id="SSF52540">
    <property type="entry name" value="P-loop containing nucleoside triphosphate hydrolases"/>
    <property type="match status" value="1"/>
</dbReference>
<dbReference type="InterPro" id="IPR032807">
    <property type="entry name" value="GNVR"/>
</dbReference>
<evidence type="ECO:0000256" key="9">
    <source>
        <dbReference type="ARBA" id="ARBA00022741"/>
    </source>
</evidence>
<evidence type="ECO:0000256" key="14">
    <source>
        <dbReference type="ARBA" id="ARBA00023137"/>
    </source>
</evidence>
<evidence type="ECO:0000259" key="20">
    <source>
        <dbReference type="Pfam" id="PF13807"/>
    </source>
</evidence>